<name>A0AA96ZZG1_9EURY</name>
<gene>
    <name evidence="6" type="ORF">MmiEs2_14670</name>
</gene>
<evidence type="ECO:0000256" key="1">
    <source>
        <dbReference type="ARBA" id="ARBA00022723"/>
    </source>
</evidence>
<accession>A0AA96ZZG1</accession>
<feature type="compositionally biased region" description="Acidic residues" evidence="2">
    <location>
        <begin position="61"/>
        <end position="72"/>
    </location>
</feature>
<dbReference type="InterPro" id="IPR036163">
    <property type="entry name" value="HMA_dom_sf"/>
</dbReference>
<keyword evidence="3" id="KW-0472">Membrane</keyword>
<protein>
    <recommendedName>
        <fullName evidence="8">GLUG domain-containing protein</fullName>
    </recommendedName>
</protein>
<dbReference type="KEGG" id="mees:MmiEs2_14670"/>
<proteinExistence type="predicted"/>
<dbReference type="Pfam" id="PF00403">
    <property type="entry name" value="HMA"/>
    <property type="match status" value="1"/>
</dbReference>
<organism evidence="6 7">
    <name type="scientific">Methanimicrococcus stummii</name>
    <dbReference type="NCBI Taxonomy" id="3028294"/>
    <lineage>
        <taxon>Archaea</taxon>
        <taxon>Methanobacteriati</taxon>
        <taxon>Methanobacteriota</taxon>
        <taxon>Stenosarchaea group</taxon>
        <taxon>Methanomicrobia</taxon>
        <taxon>Methanosarcinales</taxon>
        <taxon>Methanosarcinaceae</taxon>
        <taxon>Methanimicrococcus</taxon>
    </lineage>
</organism>
<evidence type="ECO:0000259" key="5">
    <source>
        <dbReference type="Pfam" id="PF07581"/>
    </source>
</evidence>
<sequence>MSSERKKLQKNERRFAAAPMILIIVAVLLAAMMSGCLNQGTDQETDSGSPGGFSSSLNENENAEDDKTEDTDAGSSGSGGGGGENAAGSSSFPDVVVATGSGGGGGSSKPNIWLASVSNPFIGTWISEDEDGSVLTYIGYSDGTFDYTMENLPSEYVGVIPDEGSGAYIVRKDLDGVHVAVSYFDFGGNGMIKSNKFEVITNDLIRVTEFTLTDEEQKEYGESTYFKRVGTANRDDYVDTVLPENIFSMYSDPETGGYGWGAGLPVQGSVWKFKEDGSIDLIFRIDIPGIGETECMFPFSYVIYDDENDNYDRLIVYGDTDEGNEMFVLEATFDEEDSSMILEIYPVDEYGFAMVKYPDVEFLFWPYPTVNPKIIEKGNNEAGMFFLSVPDINEWAAQVNTAEDNGFYWAHEVIDPENADTYTKNVSGKPNQISAGDFYASGFEFSLATTADIGDTIRPAMGFNAFFDFTRINFDFYDQFAAELKGRELQGELMYYEGWYLPAEEGSAVMVDMLTDYGISVYSDVGGTPTDITDRFAFGISYDEQNDMMLLSYGAVMVDSDDTTMSGIPLPVSAEDELIWSDRTKDNKITGEWWIVYDSTVTPFADGSGTVADPYQIETADQLDRVRYHLDGNFILIDDINLSGYSNWEPLGTFIPASEEDEENPIIKRAFTGTFNGDGYSISDVSVNSEDIAVGLFGCVVGSTKAITIEGMNCPNCIRFVTEALYEVDGVKFVNIDLVPGGQSTATVVLSQDIDYTGLDALLTDAVDNAHHYTTISITGSTSAEPSIYDLVVEDVDVSGSSMLVGGVIGYAAYCVLEEIILTENGGTNTITGNSMVGGIVGGGFADLTDCSATADIIVIGDGGSMAGILAGGMEESMLSGCYASGTITASGDSIQGLGGLAGCAFESALVEDCLAEDVTITATGSGNILIGGLLGMTGTTDGSIPTSILNCDIDNVEIIVSDTSSRIGGIVGGGFALTEEMLDAMLGLDEDLSAEERAVYYEMFEEYFTPSVFEITSCDASGSITGGFEYVGSIAGFAEGSVVGSCTNTMTWTGGSLPEIGTAE</sequence>
<evidence type="ECO:0000313" key="7">
    <source>
        <dbReference type="Proteomes" id="UP001302662"/>
    </source>
</evidence>
<dbReference type="SUPFAM" id="SSF55008">
    <property type="entry name" value="HMA, heavy metal-associated domain"/>
    <property type="match status" value="1"/>
</dbReference>
<feature type="compositionally biased region" description="Gly residues" evidence="2">
    <location>
        <begin position="76"/>
        <end position="85"/>
    </location>
</feature>
<dbReference type="AlphaFoldDB" id="A0AA96ZZG1"/>
<keyword evidence="3" id="KW-0812">Transmembrane</keyword>
<dbReference type="PROSITE" id="PS01047">
    <property type="entry name" value="HMA_1"/>
    <property type="match status" value="1"/>
</dbReference>
<feature type="domain" description="HMA" evidence="4">
    <location>
        <begin position="707"/>
        <end position="750"/>
    </location>
</feature>
<dbReference type="InterPro" id="IPR006121">
    <property type="entry name" value="HMA_dom"/>
</dbReference>
<keyword evidence="7" id="KW-1185">Reference proteome</keyword>
<feature type="domain" description="GLUG" evidence="5">
    <location>
        <begin position="833"/>
        <end position="858"/>
    </location>
</feature>
<evidence type="ECO:0000259" key="4">
    <source>
        <dbReference type="Pfam" id="PF00403"/>
    </source>
</evidence>
<feature type="transmembrane region" description="Helical" evidence="3">
    <location>
        <begin position="15"/>
        <end position="33"/>
    </location>
</feature>
<dbReference type="Gene3D" id="2.160.20.110">
    <property type="match status" value="2"/>
</dbReference>
<dbReference type="InterPro" id="IPR017969">
    <property type="entry name" value="Heavy-metal-associated_CS"/>
</dbReference>
<evidence type="ECO:0000256" key="3">
    <source>
        <dbReference type="SAM" id="Phobius"/>
    </source>
</evidence>
<feature type="region of interest" description="Disordered" evidence="2">
    <location>
        <begin position="40"/>
        <end position="106"/>
    </location>
</feature>
<dbReference type="GO" id="GO:0046872">
    <property type="term" value="F:metal ion binding"/>
    <property type="evidence" value="ECO:0007669"/>
    <property type="project" value="UniProtKB-KW"/>
</dbReference>
<reference evidence="6 7" key="1">
    <citation type="submission" date="2023-07" db="EMBL/GenBank/DDBJ databases">
        <title>Closed genome sequence of Methanimicrococcus sp. Es2.</title>
        <authorList>
            <person name="Protasov E."/>
            <person name="Platt K."/>
            <person name="Reeh H."/>
            <person name="Poehlein A."/>
            <person name="Daniel R."/>
            <person name="Brune A."/>
        </authorList>
    </citation>
    <scope>NUCLEOTIDE SEQUENCE [LARGE SCALE GENOMIC DNA]</scope>
    <source>
        <strain evidence="6 7">Es2</strain>
    </source>
</reference>
<dbReference type="CDD" id="cd00371">
    <property type="entry name" value="HMA"/>
    <property type="match status" value="1"/>
</dbReference>
<feature type="compositionally biased region" description="Polar residues" evidence="2">
    <location>
        <begin position="40"/>
        <end position="60"/>
    </location>
</feature>
<evidence type="ECO:0000256" key="2">
    <source>
        <dbReference type="SAM" id="MobiDB-lite"/>
    </source>
</evidence>
<dbReference type="InterPro" id="IPR011493">
    <property type="entry name" value="GLUG"/>
</dbReference>
<dbReference type="Proteomes" id="UP001302662">
    <property type="component" value="Chromosome"/>
</dbReference>
<evidence type="ECO:0000313" key="6">
    <source>
        <dbReference type="EMBL" id="WNY29242.1"/>
    </source>
</evidence>
<keyword evidence="1" id="KW-0479">Metal-binding</keyword>
<dbReference type="EMBL" id="CP131062">
    <property type="protein sequence ID" value="WNY29242.1"/>
    <property type="molecule type" value="Genomic_DNA"/>
</dbReference>
<evidence type="ECO:0008006" key="8">
    <source>
        <dbReference type="Google" id="ProtNLM"/>
    </source>
</evidence>
<keyword evidence="3" id="KW-1133">Transmembrane helix</keyword>
<dbReference type="Pfam" id="PF07581">
    <property type="entry name" value="Glug"/>
    <property type="match status" value="1"/>
</dbReference>